<evidence type="ECO:0000256" key="10">
    <source>
        <dbReference type="PIRSR" id="PIRSR009283-1"/>
    </source>
</evidence>
<keyword evidence="7 10" id="KW-0408">Iron</keyword>
<keyword evidence="6" id="KW-0828">Tyrosine catabolism</keyword>
<evidence type="ECO:0000256" key="11">
    <source>
        <dbReference type="SAM" id="MobiDB-lite"/>
    </source>
</evidence>
<keyword evidence="14" id="KW-1185">Reference proteome</keyword>
<evidence type="ECO:0000256" key="1">
    <source>
        <dbReference type="ARBA" id="ARBA00005162"/>
    </source>
</evidence>
<dbReference type="Gene3D" id="3.10.180.10">
    <property type="entry name" value="2,3-Dihydroxybiphenyl 1,2-Dioxygenase, domain 1"/>
    <property type="match status" value="2"/>
</dbReference>
<comment type="similarity">
    <text evidence="2 9">Belongs to the 4HPPD family.</text>
</comment>
<dbReference type="InterPro" id="IPR041736">
    <property type="entry name" value="4OHPhenylPyrv_dOase_N"/>
</dbReference>
<dbReference type="GO" id="GO:0006572">
    <property type="term" value="P:L-tyrosine catabolic process"/>
    <property type="evidence" value="ECO:0007669"/>
    <property type="project" value="UniProtKB-KW"/>
</dbReference>
<keyword evidence="4 10" id="KW-0479">Metal-binding</keyword>
<dbReference type="CDD" id="cd08342">
    <property type="entry name" value="HPPD_N_like"/>
    <property type="match status" value="1"/>
</dbReference>
<name>A0ABD1QDW3_9LAMI</name>
<keyword evidence="5" id="KW-0677">Repeat</keyword>
<dbReference type="GO" id="GO:0006559">
    <property type="term" value="P:L-phenylalanine catabolic process"/>
    <property type="evidence" value="ECO:0007669"/>
    <property type="project" value="UniProtKB-KW"/>
</dbReference>
<evidence type="ECO:0000256" key="8">
    <source>
        <dbReference type="ARBA" id="ARBA00023232"/>
    </source>
</evidence>
<accession>A0ABD1QDW3</accession>
<keyword evidence="8" id="KW-0585">Phenylalanine catabolism</keyword>
<evidence type="ECO:0000256" key="3">
    <source>
        <dbReference type="ARBA" id="ARBA00013222"/>
    </source>
</evidence>
<comment type="caution">
    <text evidence="13">The sequence shown here is derived from an EMBL/GenBank/DDBJ whole genome shotgun (WGS) entry which is preliminary data.</text>
</comment>
<dbReference type="InterPro" id="IPR037523">
    <property type="entry name" value="VOC_core"/>
</dbReference>
<dbReference type="PIRSF" id="PIRSF009283">
    <property type="entry name" value="HPP_dOase"/>
    <property type="match status" value="1"/>
</dbReference>
<protein>
    <recommendedName>
        <fullName evidence="3 9">4-hydroxyphenylpyruvate dioxygenase</fullName>
    </recommendedName>
</protein>
<feature type="binding site" evidence="10">
    <location>
        <position position="141"/>
    </location>
    <ligand>
        <name>Fe cation</name>
        <dbReference type="ChEBI" id="CHEBI:24875"/>
    </ligand>
</feature>
<dbReference type="FunFam" id="3.10.180.10:FF:000013">
    <property type="entry name" value="4-hydroxyphenylpyruvate dioxygenase"/>
    <property type="match status" value="1"/>
</dbReference>
<dbReference type="Proteomes" id="UP001604336">
    <property type="component" value="Unassembled WGS sequence"/>
</dbReference>
<evidence type="ECO:0000313" key="14">
    <source>
        <dbReference type="Proteomes" id="UP001604336"/>
    </source>
</evidence>
<organism evidence="13 14">
    <name type="scientific">Abeliophyllum distichum</name>
    <dbReference type="NCBI Taxonomy" id="126358"/>
    <lineage>
        <taxon>Eukaryota</taxon>
        <taxon>Viridiplantae</taxon>
        <taxon>Streptophyta</taxon>
        <taxon>Embryophyta</taxon>
        <taxon>Tracheophyta</taxon>
        <taxon>Spermatophyta</taxon>
        <taxon>Magnoliopsida</taxon>
        <taxon>eudicotyledons</taxon>
        <taxon>Gunneridae</taxon>
        <taxon>Pentapetalae</taxon>
        <taxon>asterids</taxon>
        <taxon>lamiids</taxon>
        <taxon>Lamiales</taxon>
        <taxon>Oleaceae</taxon>
        <taxon>Forsythieae</taxon>
        <taxon>Abeliophyllum</taxon>
    </lineage>
</organism>
<proteinExistence type="inferred from homology"/>
<dbReference type="PANTHER" id="PTHR11959:SF1">
    <property type="entry name" value="4-HYDROXYPHENYLPYRUVATE DIOXYGENASE"/>
    <property type="match status" value="1"/>
</dbReference>
<dbReference type="Pfam" id="PF00903">
    <property type="entry name" value="Glyoxalase"/>
    <property type="match status" value="1"/>
</dbReference>
<evidence type="ECO:0000256" key="6">
    <source>
        <dbReference type="ARBA" id="ARBA00022878"/>
    </source>
</evidence>
<feature type="compositionally biased region" description="Polar residues" evidence="11">
    <location>
        <begin position="1"/>
        <end position="10"/>
    </location>
</feature>
<evidence type="ECO:0000256" key="5">
    <source>
        <dbReference type="ARBA" id="ARBA00022737"/>
    </source>
</evidence>
<feature type="region of interest" description="Disordered" evidence="11">
    <location>
        <begin position="1"/>
        <end position="23"/>
    </location>
</feature>
<evidence type="ECO:0000256" key="7">
    <source>
        <dbReference type="ARBA" id="ARBA00023004"/>
    </source>
</evidence>
<dbReference type="SUPFAM" id="SSF54593">
    <property type="entry name" value="Glyoxalase/Bleomycin resistance protein/Dihydroxybiphenyl dioxygenase"/>
    <property type="match status" value="1"/>
</dbReference>
<dbReference type="InterPro" id="IPR041735">
    <property type="entry name" value="4OHPhenylPyrv_dOase_C"/>
</dbReference>
<reference evidence="14" key="1">
    <citation type="submission" date="2024-07" db="EMBL/GenBank/DDBJ databases">
        <title>Two chromosome-level genome assemblies of Korean endemic species Abeliophyllum distichum and Forsythia ovata (Oleaceae).</title>
        <authorList>
            <person name="Jang H."/>
        </authorList>
    </citation>
    <scope>NUCLEOTIDE SEQUENCE [LARGE SCALE GENOMIC DNA]</scope>
</reference>
<sequence length="364" mass="39349">MPPTPQSASRGASVCPLSPNPTSSTGNSVHASYLLRSGHLQFLFTAPYLSSISAPSSAAIPSFSTSDHRSFTSSHGLAVRAIGIEVQDAFSAFSTAVSCGAKSISPPFVLGNNEAALAEVHLYGDVVLRLELDCGIRRLDHAVGNVPELGPFVDYIKTFTGFHQFAEFTAEDVGTADSGLNSVVLANNDETVLLPLNEPVHGTKRKSQIQTYLEHNEGAGVQHLALVSEDIFRTLREMRKRSGVGGFEFMPSPPPTYYKNLKSRAGDILTDEQIKECEELGILVDRDDQGTLLQIFTKPVGDRPTIFIEIIQRIGCMLKDEDGNTYQKGGCGGFGKGNFSELFKSIEEFEKMLEAKRVSEAAAA</sequence>
<dbReference type="PROSITE" id="PS51819">
    <property type="entry name" value="VOC"/>
    <property type="match status" value="1"/>
</dbReference>
<comment type="pathway">
    <text evidence="1">Amino-acid degradation; L-phenylalanine degradation; acetoacetate and fumarate from L-phenylalanine: step 3/6.</text>
</comment>
<dbReference type="AlphaFoldDB" id="A0ABD1QDW3"/>
<feature type="binding site" evidence="10">
    <location>
        <position position="223"/>
    </location>
    <ligand>
        <name>Fe cation</name>
        <dbReference type="ChEBI" id="CHEBI:24875"/>
    </ligand>
</feature>
<evidence type="ECO:0000259" key="12">
    <source>
        <dbReference type="PROSITE" id="PS51819"/>
    </source>
</evidence>
<dbReference type="PANTHER" id="PTHR11959">
    <property type="entry name" value="4-HYDROXYPHENYLPYRUVATE DIOXYGENASE"/>
    <property type="match status" value="1"/>
</dbReference>
<gene>
    <name evidence="13" type="ORF">Adt_35143</name>
</gene>
<dbReference type="InterPro" id="IPR005956">
    <property type="entry name" value="4OHPhenylPyrv_dOase"/>
</dbReference>
<dbReference type="CDD" id="cd07250">
    <property type="entry name" value="HPPD_C_like"/>
    <property type="match status" value="1"/>
</dbReference>
<feature type="domain" description="VOC" evidence="12">
    <location>
        <begin position="138"/>
        <end position="298"/>
    </location>
</feature>
<evidence type="ECO:0000313" key="13">
    <source>
        <dbReference type="EMBL" id="KAL2474407.1"/>
    </source>
</evidence>
<dbReference type="EMBL" id="JBFOLK010000011">
    <property type="protein sequence ID" value="KAL2474407.1"/>
    <property type="molecule type" value="Genomic_DNA"/>
</dbReference>
<evidence type="ECO:0000256" key="2">
    <source>
        <dbReference type="ARBA" id="ARBA00005877"/>
    </source>
</evidence>
<comment type="cofactor">
    <cofactor evidence="10">
        <name>Fe cation</name>
        <dbReference type="ChEBI" id="CHEBI:24875"/>
    </cofactor>
    <text evidence="10">Binds 1 Fe cation per subunit.</text>
</comment>
<evidence type="ECO:0000256" key="4">
    <source>
        <dbReference type="ARBA" id="ARBA00022723"/>
    </source>
</evidence>
<feature type="binding site" evidence="10">
    <location>
        <position position="309"/>
    </location>
    <ligand>
        <name>Fe cation</name>
        <dbReference type="ChEBI" id="CHEBI:24875"/>
    </ligand>
</feature>
<dbReference type="InterPro" id="IPR029068">
    <property type="entry name" value="Glyas_Bleomycin-R_OHBP_Dase"/>
</dbReference>
<evidence type="ECO:0000256" key="9">
    <source>
        <dbReference type="PIRNR" id="PIRNR009283"/>
    </source>
</evidence>
<dbReference type="InterPro" id="IPR004360">
    <property type="entry name" value="Glyas_Fos-R_dOase_dom"/>
</dbReference>
<dbReference type="GO" id="GO:0046872">
    <property type="term" value="F:metal ion binding"/>
    <property type="evidence" value="ECO:0007669"/>
    <property type="project" value="UniProtKB-KW"/>
</dbReference>